<dbReference type="InterPro" id="IPR001119">
    <property type="entry name" value="SLH_dom"/>
</dbReference>
<proteinExistence type="predicted"/>
<evidence type="ECO:0000313" key="3">
    <source>
        <dbReference type="Proteomes" id="UP000748108"/>
    </source>
</evidence>
<evidence type="ECO:0000259" key="1">
    <source>
        <dbReference type="PROSITE" id="PS51272"/>
    </source>
</evidence>
<sequence>MLASFRGEAPGGVEAALARGWMRDDGRGFAPDRPVTRQEAAVVLMRALALPDEGAGKGNLPVDGAAVAPWARAAVRTFVARVPALVDAAGRFHPQAPVDAAWLEAVRTALAGTEGPDRPHR</sequence>
<dbReference type="EMBL" id="JAHHQF010000098">
    <property type="protein sequence ID" value="MBT9283417.1"/>
    <property type="molecule type" value="Genomic_DNA"/>
</dbReference>
<dbReference type="Proteomes" id="UP000748108">
    <property type="component" value="Unassembled WGS sequence"/>
</dbReference>
<accession>A0A947G950</accession>
<gene>
    <name evidence="2" type="ORF">KM312_12410</name>
</gene>
<organism evidence="2 3">
    <name type="scientific">Hydrogenibacillus schlegelii</name>
    <name type="common">Bacillus schlegelii</name>
    <dbReference type="NCBI Taxonomy" id="1484"/>
    <lineage>
        <taxon>Bacteria</taxon>
        <taxon>Bacillati</taxon>
        <taxon>Bacillota</taxon>
        <taxon>Bacilli</taxon>
        <taxon>Bacillales</taxon>
        <taxon>Bacillales Family X. Incertae Sedis</taxon>
        <taxon>Hydrogenibacillus</taxon>
    </lineage>
</organism>
<dbReference type="PROSITE" id="PS51272">
    <property type="entry name" value="SLH"/>
    <property type="match status" value="1"/>
</dbReference>
<feature type="domain" description="SLH" evidence="1">
    <location>
        <begin position="1"/>
        <end position="58"/>
    </location>
</feature>
<reference evidence="2" key="1">
    <citation type="journal article" date="2021" name="Microbiology">
        <title>Metagenomic Analysis of the Microbial Community in the Underground Coal Fire Area (Kemerovo Region, Russia) Revealed Predominance of Thermophilic Members of the Phyla Deinococcus-thermus, Aquificae, and Firmicutes.</title>
        <authorList>
            <person name="Kadnikov V."/>
            <person name="Mardanov A.V."/>
            <person name="Beletsky A.V."/>
            <person name="Karnachuk O.V."/>
            <person name="Ravin N.V."/>
        </authorList>
    </citation>
    <scope>NUCLEOTIDE SEQUENCE</scope>
    <source>
        <strain evidence="2">RBS10-49</strain>
    </source>
</reference>
<dbReference type="Pfam" id="PF00395">
    <property type="entry name" value="SLH"/>
    <property type="match status" value="1"/>
</dbReference>
<protein>
    <submittedName>
        <fullName evidence="2">S-layer homology domain-containing protein</fullName>
    </submittedName>
</protein>
<name>A0A947G950_HYDSH</name>
<dbReference type="AlphaFoldDB" id="A0A947G950"/>
<evidence type="ECO:0000313" key="2">
    <source>
        <dbReference type="EMBL" id="MBT9283417.1"/>
    </source>
</evidence>
<comment type="caution">
    <text evidence="2">The sequence shown here is derived from an EMBL/GenBank/DDBJ whole genome shotgun (WGS) entry which is preliminary data.</text>
</comment>